<dbReference type="InterPro" id="IPR025370">
    <property type="entry name" value="SgrR_HTH_N"/>
</dbReference>
<dbReference type="OrthoDB" id="5894719at2"/>
<name>A0A1W7AEH6_9STAP</name>
<feature type="domain" description="Solute-binding protein family 5" evidence="1">
    <location>
        <begin position="180"/>
        <end position="303"/>
    </location>
</feature>
<dbReference type="Pfam" id="PF12793">
    <property type="entry name" value="SgrR_N"/>
    <property type="match status" value="1"/>
</dbReference>
<dbReference type="InterPro" id="IPR000914">
    <property type="entry name" value="SBP_5_dom"/>
</dbReference>
<sequence>MNVDERVYKLYLYLEDNIFNRDDVSEFLQITTRQLSRLLNKWQEEGILEYISGVGRGNASEVNFLVNVESHFINHLIHNIKSYDIQQLQEILKYPMCDSSRKLIKICIDESLFVKETIDYKEFYHMEYLYHIPKYLDPLMPNDLALITILNNVADKLYYIEGQGLKSKLVIYDEWIDNELIIHLYRNIRFSNGDILHAADVVDCLNKLLQQKNNVLPYQEVIEIEAIGSNKVKVKMHKRIESIRWALAKAEASIYKIIDNEFVFTGPYKVDVAEQDLLKLSFNEYFQHGVPDITSLMFVTDIKKYQQYYNEVSFKEIQSEEYYNNDFILFNPKTTLSNDDRGEIIRAINMILSGKTYGSKYKIEQSFKILLLTKSRDKNMDIVQRLDKKFPSLEIVHTDVTTYMENNLNTFDADLILMSEIVPNNQFYFELLTTGKFMDWYVDNEKSKELLHLYHHKPPEYWTYAEKRYENYMKNNNLIAILERYKKTLYFPDNFQNITTDSYGITFYNSIVVVDEEYNDD</sequence>
<gene>
    <name evidence="3" type="primary">sgrR_2</name>
    <name evidence="3" type="ORF">MCCS_24140</name>
</gene>
<evidence type="ECO:0000259" key="2">
    <source>
        <dbReference type="Pfam" id="PF12793"/>
    </source>
</evidence>
<dbReference type="Proteomes" id="UP000194154">
    <property type="component" value="Chromosome"/>
</dbReference>
<dbReference type="Gene3D" id="3.90.76.10">
    <property type="entry name" value="Dipeptide-binding Protein, Domain 1"/>
    <property type="match status" value="1"/>
</dbReference>
<dbReference type="STRING" id="1855823.MCCS_24140"/>
<proteinExistence type="predicted"/>
<dbReference type="KEGG" id="mcak:MCCS_24140"/>
<dbReference type="RefSeq" id="WP_086043513.1">
    <property type="nucleotide sequence ID" value="NZ_CBCRZA010000008.1"/>
</dbReference>
<evidence type="ECO:0000313" key="4">
    <source>
        <dbReference type="Proteomes" id="UP000194154"/>
    </source>
</evidence>
<dbReference type="SUPFAM" id="SSF53850">
    <property type="entry name" value="Periplasmic binding protein-like II"/>
    <property type="match status" value="1"/>
</dbReference>
<dbReference type="Pfam" id="PF00496">
    <property type="entry name" value="SBP_bac_5"/>
    <property type="match status" value="1"/>
</dbReference>
<keyword evidence="4" id="KW-1185">Reference proteome</keyword>
<feature type="domain" description="Transcriptional regulator SgrR N-terminal HTH" evidence="2">
    <location>
        <begin position="22"/>
        <end position="94"/>
    </location>
</feature>
<dbReference type="AlphaFoldDB" id="A0A1W7AEH6"/>
<evidence type="ECO:0000259" key="1">
    <source>
        <dbReference type="Pfam" id="PF00496"/>
    </source>
</evidence>
<reference evidence="3 4" key="1">
    <citation type="journal article" date="2017" name="Int. J. Syst. Evol. Microbiol.">
        <title>Macrococcus canis sp. nov., a skin bacterium associated with infections in dogs.</title>
        <authorList>
            <person name="Gobeli Brawand S."/>
            <person name="Cotting K."/>
            <person name="Gomez-Sanz E."/>
            <person name="Collaud A."/>
            <person name="Thomann A."/>
            <person name="Brodard I."/>
            <person name="Rodriguez-Campos S."/>
            <person name="Strauss C."/>
            <person name="Perreten V."/>
        </authorList>
    </citation>
    <scope>NUCLEOTIDE SEQUENCE [LARGE SCALE GENOMIC DNA]</scope>
    <source>
        <strain evidence="3 4">KM45013</strain>
    </source>
</reference>
<dbReference type="GeneID" id="35296483"/>
<dbReference type="Gene3D" id="3.40.190.10">
    <property type="entry name" value="Periplasmic binding protein-like II"/>
    <property type="match status" value="1"/>
</dbReference>
<organism evidence="3 4">
    <name type="scientific">Macrococcoides canis</name>
    <dbReference type="NCBI Taxonomy" id="1855823"/>
    <lineage>
        <taxon>Bacteria</taxon>
        <taxon>Bacillati</taxon>
        <taxon>Bacillota</taxon>
        <taxon>Bacilli</taxon>
        <taxon>Bacillales</taxon>
        <taxon>Staphylococcaceae</taxon>
        <taxon>Macrococcoides</taxon>
    </lineage>
</organism>
<accession>A0A1W7AEH6</accession>
<protein>
    <submittedName>
        <fullName evidence="3">HTH-type transcriptional regulator SgrR</fullName>
    </submittedName>
</protein>
<evidence type="ECO:0000313" key="3">
    <source>
        <dbReference type="EMBL" id="ARQ07992.1"/>
    </source>
</evidence>
<dbReference type="EMBL" id="CP021059">
    <property type="protein sequence ID" value="ARQ07992.1"/>
    <property type="molecule type" value="Genomic_DNA"/>
</dbReference>